<keyword evidence="2" id="KW-1185">Reference proteome</keyword>
<reference evidence="1 2" key="1">
    <citation type="submission" date="2019-03" db="EMBL/GenBank/DDBJ databases">
        <title>First draft genome of Liparis tanakae, snailfish: a comprehensive survey of snailfish specific genes.</title>
        <authorList>
            <person name="Kim W."/>
            <person name="Song I."/>
            <person name="Jeong J.-H."/>
            <person name="Kim D."/>
            <person name="Kim S."/>
            <person name="Ryu S."/>
            <person name="Song J.Y."/>
            <person name="Lee S.K."/>
        </authorList>
    </citation>
    <scope>NUCLEOTIDE SEQUENCE [LARGE SCALE GENOMIC DNA]</scope>
    <source>
        <tissue evidence="1">Muscle</tissue>
    </source>
</reference>
<dbReference type="Proteomes" id="UP000314294">
    <property type="component" value="Unassembled WGS sequence"/>
</dbReference>
<evidence type="ECO:0000313" key="1">
    <source>
        <dbReference type="EMBL" id="TNN58203.1"/>
    </source>
</evidence>
<gene>
    <name evidence="1" type="ORF">EYF80_031563</name>
</gene>
<comment type="caution">
    <text evidence="1">The sequence shown here is derived from an EMBL/GenBank/DDBJ whole genome shotgun (WGS) entry which is preliminary data.</text>
</comment>
<protein>
    <submittedName>
        <fullName evidence="1">Uncharacterized protein</fullName>
    </submittedName>
</protein>
<dbReference type="EMBL" id="SRLO01000386">
    <property type="protein sequence ID" value="TNN58203.1"/>
    <property type="molecule type" value="Genomic_DNA"/>
</dbReference>
<accession>A0A4Z2GZK0</accession>
<sequence length="86" mass="8769">MGGRMGIGPALDSVRLTPGLVDGVRRMVAVPGVPAPPPPATGVLQGVSVAFLLLHTQSSGQHHGQVTGGRRHLLSVLGMEGENEEG</sequence>
<organism evidence="1 2">
    <name type="scientific">Liparis tanakae</name>
    <name type="common">Tanaka's snailfish</name>
    <dbReference type="NCBI Taxonomy" id="230148"/>
    <lineage>
        <taxon>Eukaryota</taxon>
        <taxon>Metazoa</taxon>
        <taxon>Chordata</taxon>
        <taxon>Craniata</taxon>
        <taxon>Vertebrata</taxon>
        <taxon>Euteleostomi</taxon>
        <taxon>Actinopterygii</taxon>
        <taxon>Neopterygii</taxon>
        <taxon>Teleostei</taxon>
        <taxon>Neoteleostei</taxon>
        <taxon>Acanthomorphata</taxon>
        <taxon>Eupercaria</taxon>
        <taxon>Perciformes</taxon>
        <taxon>Cottioidei</taxon>
        <taxon>Cottales</taxon>
        <taxon>Liparidae</taxon>
        <taxon>Liparis</taxon>
    </lineage>
</organism>
<name>A0A4Z2GZK0_9TELE</name>
<evidence type="ECO:0000313" key="2">
    <source>
        <dbReference type="Proteomes" id="UP000314294"/>
    </source>
</evidence>
<dbReference type="AlphaFoldDB" id="A0A4Z2GZK0"/>
<proteinExistence type="predicted"/>